<dbReference type="AlphaFoldDB" id="A0A8C5M8U0"/>
<evidence type="ECO:0000313" key="6">
    <source>
        <dbReference type="Ensembl" id="ENSLLEP00000009590.1"/>
    </source>
</evidence>
<reference evidence="6" key="2">
    <citation type="submission" date="2025-09" db="UniProtKB">
        <authorList>
            <consortium name="Ensembl"/>
        </authorList>
    </citation>
    <scope>IDENTIFICATION</scope>
</reference>
<keyword evidence="3" id="KW-0206">Cytoskeleton</keyword>
<dbReference type="GO" id="GO:0005881">
    <property type="term" value="C:cytoplasmic microtubule"/>
    <property type="evidence" value="ECO:0007669"/>
    <property type="project" value="TreeGrafter"/>
</dbReference>
<evidence type="ECO:0000256" key="3">
    <source>
        <dbReference type="ARBA" id="ARBA00023212"/>
    </source>
</evidence>
<dbReference type="GO" id="GO:0008017">
    <property type="term" value="F:microtubule binding"/>
    <property type="evidence" value="ECO:0007669"/>
    <property type="project" value="TreeGrafter"/>
</dbReference>
<feature type="region of interest" description="Disordered" evidence="4">
    <location>
        <begin position="555"/>
        <end position="574"/>
    </location>
</feature>
<organism evidence="6 7">
    <name type="scientific">Leptobrachium leishanense</name>
    <name type="common">Leishan spiny toad</name>
    <dbReference type="NCBI Taxonomy" id="445787"/>
    <lineage>
        <taxon>Eukaryota</taxon>
        <taxon>Metazoa</taxon>
        <taxon>Chordata</taxon>
        <taxon>Craniata</taxon>
        <taxon>Vertebrata</taxon>
        <taxon>Euteleostomi</taxon>
        <taxon>Amphibia</taxon>
        <taxon>Batrachia</taxon>
        <taxon>Anura</taxon>
        <taxon>Pelobatoidea</taxon>
        <taxon>Megophryidae</taxon>
        <taxon>Leptobrachium</taxon>
    </lineage>
</organism>
<dbReference type="InterPro" id="IPR034085">
    <property type="entry name" value="TOG"/>
</dbReference>
<dbReference type="SUPFAM" id="SSF48371">
    <property type="entry name" value="ARM repeat"/>
    <property type="match status" value="1"/>
</dbReference>
<name>A0A8C5M8U0_9ANUR</name>
<feature type="region of interest" description="Disordered" evidence="4">
    <location>
        <begin position="1"/>
        <end position="78"/>
    </location>
</feature>
<feature type="compositionally biased region" description="Low complexity" evidence="4">
    <location>
        <begin position="21"/>
        <end position="30"/>
    </location>
</feature>
<evidence type="ECO:0000256" key="1">
    <source>
        <dbReference type="ARBA" id="ARBA00004245"/>
    </source>
</evidence>
<dbReference type="Gene3D" id="1.25.10.10">
    <property type="entry name" value="Leucine-rich Repeat Variant"/>
    <property type="match status" value="1"/>
</dbReference>
<evidence type="ECO:0000256" key="2">
    <source>
        <dbReference type="ARBA" id="ARBA00022490"/>
    </source>
</evidence>
<evidence type="ECO:0000256" key="4">
    <source>
        <dbReference type="SAM" id="MobiDB-lite"/>
    </source>
</evidence>
<dbReference type="InterPro" id="IPR011989">
    <property type="entry name" value="ARM-like"/>
</dbReference>
<dbReference type="PANTHER" id="PTHR21567">
    <property type="entry name" value="CLASP"/>
    <property type="match status" value="1"/>
</dbReference>
<dbReference type="InterPro" id="IPR048491">
    <property type="entry name" value="XMAP215_CLASP_TOG"/>
</dbReference>
<dbReference type="InterPro" id="IPR016024">
    <property type="entry name" value="ARM-type_fold"/>
</dbReference>
<sequence length="667" mass="74332">MEVHHTRVAPFGPNGDNIAQRRNSSTGRSSRTQDRCYSDVQSEISGGRNVPRVRSSSHHGRTSRQVQDEPRHPNNNFPCRVIPQDLHIRLVDMKDYKSRTHAIEELKSLIKAYDFSSVTQHDVIGFISFLCTLLDDNNYTVVLVTLDVLHCFVINLGRAVTEFLRPVISSTVKLLGDSKVTIKEEYMKIYMRLMKVSGPFKVLCILLENLKHKNSRVREEIVNICIASLLTYPSEDFNLPFLACQIAPCLIDSKRKVRHAALEAFAVLAASMGPGKSSLLKAVDEVELQENGDGLMNAVQARLARKTLPRINSQGLVEYALPCPSSTQTRGNHHLPGADTDWILPENRSQSCQNGDCRNYLPHIDPVARRTLSAGKGKNKFPWDNLSLEILELFPKNETMSVLGPDQPSTKTDMWCLQYHPAFSSRFDAHHKPIVKTPTAKTRNSAANHYGVTSDPPAALTDTVDSPIILKASLVRVPSGRKDLNRSKPVPPITKATKSLPDIHNLPDRHVPYYSPVNDESGIDDKLFINILDLSLHDDDDHEEMISSLRNVRNSAARKRAKMSGSLSDLESPDSMKTELNLDFASVTSSPVIGSYRESGVYSMESMSTPLSPTPVIKKVLEVTAAPKSKVPPRGCLPPARTELRKLMAFSKGWIRTRSRWELSGNA</sequence>
<dbReference type="PANTHER" id="PTHR21567:SF6">
    <property type="entry name" value="TOG ARRAY REGULATOR OF AXONEMAL MICROTUBULES PROTEIN 1"/>
    <property type="match status" value="1"/>
</dbReference>
<dbReference type="Pfam" id="PF21041">
    <property type="entry name" value="XMAP215_CLASP_TOG"/>
    <property type="match status" value="1"/>
</dbReference>
<proteinExistence type="predicted"/>
<feature type="region of interest" description="Disordered" evidence="4">
    <location>
        <begin position="481"/>
        <end position="501"/>
    </location>
</feature>
<dbReference type="OrthoDB" id="63891at2759"/>
<evidence type="ECO:0000313" key="7">
    <source>
        <dbReference type="Proteomes" id="UP000694569"/>
    </source>
</evidence>
<accession>A0A8C5M8U0</accession>
<keyword evidence="7" id="KW-1185">Reference proteome</keyword>
<reference evidence="6" key="1">
    <citation type="submission" date="2025-08" db="UniProtKB">
        <authorList>
            <consortium name="Ensembl"/>
        </authorList>
    </citation>
    <scope>IDENTIFICATION</scope>
</reference>
<dbReference type="GO" id="GO:0005929">
    <property type="term" value="C:cilium"/>
    <property type="evidence" value="ECO:0007669"/>
    <property type="project" value="TreeGrafter"/>
</dbReference>
<dbReference type="GO" id="GO:0000226">
    <property type="term" value="P:microtubule cytoskeleton organization"/>
    <property type="evidence" value="ECO:0007669"/>
    <property type="project" value="TreeGrafter"/>
</dbReference>
<evidence type="ECO:0000259" key="5">
    <source>
        <dbReference type="SMART" id="SM01349"/>
    </source>
</evidence>
<keyword evidence="2" id="KW-0963">Cytoplasm</keyword>
<dbReference type="SMART" id="SM01349">
    <property type="entry name" value="TOG"/>
    <property type="match status" value="1"/>
</dbReference>
<dbReference type="Ensembl" id="ENSLLET00000009954.1">
    <property type="protein sequence ID" value="ENSLLEP00000009590.1"/>
    <property type="gene ID" value="ENSLLEG00000006110.1"/>
</dbReference>
<feature type="domain" description="TOG" evidence="5">
    <location>
        <begin position="68"/>
        <end position="305"/>
    </location>
</feature>
<protein>
    <recommendedName>
        <fullName evidence="5">TOG domain-containing protein</fullName>
    </recommendedName>
</protein>
<dbReference type="GeneTree" id="ENSGT00940000158712"/>
<dbReference type="Proteomes" id="UP000694569">
    <property type="component" value="Unplaced"/>
</dbReference>
<comment type="subcellular location">
    <subcellularLocation>
        <location evidence="1">Cytoplasm</location>
        <location evidence="1">Cytoskeleton</location>
    </subcellularLocation>
</comment>